<evidence type="ECO:0000256" key="4">
    <source>
        <dbReference type="ARBA" id="ARBA00022528"/>
    </source>
</evidence>
<feature type="domain" description="G" evidence="17">
    <location>
        <begin position="535"/>
        <end position="596"/>
    </location>
</feature>
<keyword evidence="13" id="KW-0472">Membrane</keyword>
<evidence type="ECO:0000256" key="10">
    <source>
        <dbReference type="ARBA" id="ARBA00022842"/>
    </source>
</evidence>
<dbReference type="GO" id="GO:0046872">
    <property type="term" value="F:metal ion binding"/>
    <property type="evidence" value="ECO:0007669"/>
    <property type="project" value="UniProtKB-KW"/>
</dbReference>
<evidence type="ECO:0000256" key="6">
    <source>
        <dbReference type="ARBA" id="ARBA00022692"/>
    </source>
</evidence>
<dbReference type="AlphaFoldDB" id="A0A6A5JZM2"/>
<protein>
    <recommendedName>
        <fullName evidence="17">G domain-containing protein</fullName>
    </recommendedName>
</protein>
<feature type="coiled-coil region" evidence="15">
    <location>
        <begin position="744"/>
        <end position="832"/>
    </location>
</feature>
<keyword evidence="12" id="KW-1133">Transmembrane helix</keyword>
<evidence type="ECO:0000256" key="12">
    <source>
        <dbReference type="ARBA" id="ARBA00022989"/>
    </source>
</evidence>
<dbReference type="GO" id="GO:0005525">
    <property type="term" value="F:GTP binding"/>
    <property type="evidence" value="ECO:0007669"/>
    <property type="project" value="InterPro"/>
</dbReference>
<organism evidence="18 19">
    <name type="scientific">Decorospora gaudefroyi</name>
    <dbReference type="NCBI Taxonomy" id="184978"/>
    <lineage>
        <taxon>Eukaryota</taxon>
        <taxon>Fungi</taxon>
        <taxon>Dikarya</taxon>
        <taxon>Ascomycota</taxon>
        <taxon>Pezizomycotina</taxon>
        <taxon>Dothideomycetes</taxon>
        <taxon>Pleosporomycetidae</taxon>
        <taxon>Pleosporales</taxon>
        <taxon>Pleosporineae</taxon>
        <taxon>Pleosporaceae</taxon>
        <taxon>Decorospora</taxon>
    </lineage>
</organism>
<evidence type="ECO:0000259" key="17">
    <source>
        <dbReference type="Pfam" id="PF01926"/>
    </source>
</evidence>
<evidence type="ECO:0000256" key="3">
    <source>
        <dbReference type="ARBA" id="ARBA00022448"/>
    </source>
</evidence>
<evidence type="ECO:0000256" key="2">
    <source>
        <dbReference type="ARBA" id="ARBA00004167"/>
    </source>
</evidence>
<keyword evidence="5" id="KW-0934">Plastid</keyword>
<keyword evidence="6" id="KW-0812">Transmembrane</keyword>
<evidence type="ECO:0000256" key="15">
    <source>
        <dbReference type="SAM" id="Coils"/>
    </source>
</evidence>
<evidence type="ECO:0000256" key="11">
    <source>
        <dbReference type="ARBA" id="ARBA00022927"/>
    </source>
</evidence>
<evidence type="ECO:0000256" key="1">
    <source>
        <dbReference type="ARBA" id="ARBA00001946"/>
    </source>
</evidence>
<feature type="coiled-coil region" evidence="15">
    <location>
        <begin position="213"/>
        <end position="240"/>
    </location>
</feature>
<dbReference type="PANTHER" id="PTHR10903:SF135">
    <property type="entry name" value="TRANSLOCASE OF CHLOROPLAST 120, CHLOROPLASTIC-RELATED"/>
    <property type="match status" value="1"/>
</dbReference>
<keyword evidence="4" id="KW-0150">Chloroplast</keyword>
<dbReference type="Proteomes" id="UP000800040">
    <property type="component" value="Unassembled WGS sequence"/>
</dbReference>
<evidence type="ECO:0000256" key="9">
    <source>
        <dbReference type="ARBA" id="ARBA00022805"/>
    </source>
</evidence>
<feature type="region of interest" description="Disordered" evidence="16">
    <location>
        <begin position="367"/>
        <end position="453"/>
    </location>
</feature>
<dbReference type="InterPro" id="IPR027417">
    <property type="entry name" value="P-loop_NTPase"/>
</dbReference>
<dbReference type="OrthoDB" id="8954335at2759"/>
<dbReference type="EMBL" id="ML975388">
    <property type="protein sequence ID" value="KAF1830685.1"/>
    <property type="molecule type" value="Genomic_DNA"/>
</dbReference>
<evidence type="ECO:0000313" key="18">
    <source>
        <dbReference type="EMBL" id="KAF1830685.1"/>
    </source>
</evidence>
<dbReference type="CDD" id="cd00882">
    <property type="entry name" value="Ras_like_GTPase"/>
    <property type="match status" value="2"/>
</dbReference>
<evidence type="ECO:0000256" key="8">
    <source>
        <dbReference type="ARBA" id="ARBA00022801"/>
    </source>
</evidence>
<gene>
    <name evidence="18" type="ORF">BDW02DRAFT_591715</name>
</gene>
<keyword evidence="9" id="KW-1002">Plastid outer membrane</keyword>
<dbReference type="GO" id="GO:0016020">
    <property type="term" value="C:membrane"/>
    <property type="evidence" value="ECO:0007669"/>
    <property type="project" value="UniProtKB-SubCell"/>
</dbReference>
<feature type="compositionally biased region" description="Basic residues" evidence="16">
    <location>
        <begin position="384"/>
        <end position="402"/>
    </location>
</feature>
<dbReference type="Pfam" id="PF01926">
    <property type="entry name" value="MMR_HSR1"/>
    <property type="match status" value="2"/>
</dbReference>
<reference evidence="18" key="1">
    <citation type="submission" date="2020-01" db="EMBL/GenBank/DDBJ databases">
        <authorList>
            <consortium name="DOE Joint Genome Institute"/>
            <person name="Haridas S."/>
            <person name="Albert R."/>
            <person name="Binder M."/>
            <person name="Bloem J."/>
            <person name="Labutti K."/>
            <person name="Salamov A."/>
            <person name="Andreopoulos B."/>
            <person name="Baker S.E."/>
            <person name="Barry K."/>
            <person name="Bills G."/>
            <person name="Bluhm B.H."/>
            <person name="Cannon C."/>
            <person name="Castanera R."/>
            <person name="Culley D.E."/>
            <person name="Daum C."/>
            <person name="Ezra D."/>
            <person name="Gonzalez J.B."/>
            <person name="Henrissat B."/>
            <person name="Kuo A."/>
            <person name="Liang C."/>
            <person name="Lipzen A."/>
            <person name="Lutzoni F."/>
            <person name="Magnuson J."/>
            <person name="Mondo S."/>
            <person name="Nolan M."/>
            <person name="Ohm R."/>
            <person name="Pangilinan J."/>
            <person name="Park H.-J."/>
            <person name="Ramirez L."/>
            <person name="Alfaro M."/>
            <person name="Sun H."/>
            <person name="Tritt A."/>
            <person name="Yoshinaga Y."/>
            <person name="Zwiers L.-H."/>
            <person name="Turgeon B.G."/>
            <person name="Goodwin S.B."/>
            <person name="Spatafora J.W."/>
            <person name="Crous P.W."/>
            <person name="Grigoriev I.V."/>
        </authorList>
    </citation>
    <scope>NUCLEOTIDE SEQUENCE</scope>
    <source>
        <strain evidence="18">P77</strain>
    </source>
</reference>
<evidence type="ECO:0000256" key="13">
    <source>
        <dbReference type="ARBA" id="ARBA00023136"/>
    </source>
</evidence>
<feature type="compositionally biased region" description="Basic and acidic residues" evidence="16">
    <location>
        <begin position="367"/>
        <end position="376"/>
    </location>
</feature>
<evidence type="ECO:0000256" key="7">
    <source>
        <dbReference type="ARBA" id="ARBA00022723"/>
    </source>
</evidence>
<evidence type="ECO:0000313" key="19">
    <source>
        <dbReference type="Proteomes" id="UP000800040"/>
    </source>
</evidence>
<keyword evidence="10" id="KW-0460">Magnesium</keyword>
<feature type="coiled-coil region" evidence="15">
    <location>
        <begin position="281"/>
        <end position="326"/>
    </location>
</feature>
<comment type="cofactor">
    <cofactor evidence="1">
        <name>Mg(2+)</name>
        <dbReference type="ChEBI" id="CHEBI:18420"/>
    </cofactor>
</comment>
<evidence type="ECO:0000256" key="16">
    <source>
        <dbReference type="SAM" id="MobiDB-lite"/>
    </source>
</evidence>
<proteinExistence type="predicted"/>
<keyword evidence="8" id="KW-0378">Hydrolase</keyword>
<evidence type="ECO:0000256" key="5">
    <source>
        <dbReference type="ARBA" id="ARBA00022640"/>
    </source>
</evidence>
<keyword evidence="19" id="KW-1185">Reference proteome</keyword>
<keyword evidence="3" id="KW-0813">Transport</keyword>
<dbReference type="PANTHER" id="PTHR10903">
    <property type="entry name" value="GTPASE, IMAP FAMILY MEMBER-RELATED"/>
    <property type="match status" value="1"/>
</dbReference>
<dbReference type="InterPro" id="IPR006073">
    <property type="entry name" value="GTP-bd"/>
</dbReference>
<dbReference type="GO" id="GO:0016787">
    <property type="term" value="F:hydrolase activity"/>
    <property type="evidence" value="ECO:0007669"/>
    <property type="project" value="UniProtKB-KW"/>
</dbReference>
<dbReference type="GO" id="GO:0015031">
    <property type="term" value="P:protein transport"/>
    <property type="evidence" value="ECO:0007669"/>
    <property type="project" value="UniProtKB-KW"/>
</dbReference>
<keyword evidence="15" id="KW-0175">Coiled coil</keyword>
<name>A0A6A5JZM2_9PLEO</name>
<accession>A0A6A5JZM2</accession>
<dbReference type="Gene3D" id="3.40.50.300">
    <property type="entry name" value="P-loop containing nucleotide triphosphate hydrolases"/>
    <property type="match status" value="2"/>
</dbReference>
<evidence type="ECO:0000256" key="14">
    <source>
        <dbReference type="ARBA" id="ARBA00024013"/>
    </source>
</evidence>
<keyword evidence="7" id="KW-0479">Metal-binding</keyword>
<comment type="subcellular location">
    <subcellularLocation>
        <location evidence="2">Membrane</location>
        <topology evidence="2">Single-pass membrane protein</topology>
    </subcellularLocation>
    <subcellularLocation>
        <location evidence="14">Plastid</location>
        <location evidence="14">Chloroplast outer membrane</location>
    </subcellularLocation>
</comment>
<feature type="domain" description="G" evidence="17">
    <location>
        <begin position="1"/>
        <end position="68"/>
    </location>
</feature>
<dbReference type="SUPFAM" id="SSF52540">
    <property type="entry name" value="P-loop containing nucleoside triphosphate hydrolases"/>
    <property type="match status" value="2"/>
</dbReference>
<keyword evidence="11" id="KW-0653">Protein transport</keyword>
<dbReference type="InterPro" id="IPR045058">
    <property type="entry name" value="GIMA/IAN/Toc"/>
</dbReference>
<sequence>MGLTGAGKSTFIERLTQQDVEIGHTLESCTTDAMAYFFHRKNGQKIYLIDTPGFDDTHADNAKVFREIAALLCTVHTISIGGMIYVHRITDMRMSGSARNSLRIFEKICGDHCFEDVTIVTTMWGLLKTKEARDAAIAREDMLKDRSEFFGRLMKGNARMTRHEDTYESALQVVELLAARQKKVTLQLQREMRVSERITLGETTAGRYLEGELATTRQKYEVERKELEEWEIEVRDDEDLRSTVSEQLKDYTERVNKIRIDEGSLSITCEDMRQGFGEIEVDEKSERLDKLEERLQTLQRQNQAQSEKLEDRDKKNEALIKALEDQIKREPIARGKAKKRTQFQRDWFRLVYGPWFRFPAKETKELEISPHREESHPVLPSRRSGSKLTKKSNRSKGRHKPKPGAEGTPPFDDSTDDQSPPRPYQKDQHTTHAMPHPSERNTENGAGDPVPLKNVSLAMAPASHSNLSAYPHGSYSKSSHLYVPSTVTIDPSGMIRSPPAPPNRLRRTFLNPFNSHSRQYGSRSESGIEPEDIIIAVMGITGCGKTTFVNYFSETPLAVGHGLDSCTNSVQVVPCTLNDGVKIYLVDTPGFDDSTRTDSEILQEVVLWLNKAHVSNLKLAGIIFLHRICDVRIGGSGIRNIKMFQKLCGDTSLASVVLATTMWDITSRDAALTREKELKKEPHLWKRMIGHGSQVFRHDKDKGSALEIIRYLIARKKPVTLDIQREMVDEKLELLQTGAGNELASVVEQLIEQYESRLKEVERELKEARAARDQSNQLEREMLEEAKNDYQVRLRKQQQEMANLRINAEELVQQMDKRLEASEERQKESLRQLQECHVQELKKQKALESKKIRDQYLREMSGRACAVM</sequence>